<evidence type="ECO:0000313" key="2">
    <source>
        <dbReference type="Proteomes" id="UP001652626"/>
    </source>
</evidence>
<feature type="compositionally biased region" description="Polar residues" evidence="1">
    <location>
        <begin position="1670"/>
        <end position="1681"/>
    </location>
</feature>
<gene>
    <name evidence="3" type="primary">LOC113395372</name>
</gene>
<feature type="region of interest" description="Disordered" evidence="1">
    <location>
        <begin position="1584"/>
        <end position="1637"/>
    </location>
</feature>
<feature type="region of interest" description="Disordered" evidence="1">
    <location>
        <begin position="1649"/>
        <end position="1681"/>
    </location>
</feature>
<feature type="compositionally biased region" description="Basic and acidic residues" evidence="1">
    <location>
        <begin position="178"/>
        <end position="200"/>
    </location>
</feature>
<proteinExistence type="predicted"/>
<evidence type="ECO:0000313" key="3">
    <source>
        <dbReference type="RefSeq" id="XP_064075461.1"/>
    </source>
</evidence>
<dbReference type="Proteomes" id="UP001652626">
    <property type="component" value="Chromosome 28"/>
</dbReference>
<feature type="region of interest" description="Disordered" evidence="1">
    <location>
        <begin position="178"/>
        <end position="249"/>
    </location>
</feature>
<feature type="compositionally biased region" description="Polar residues" evidence="1">
    <location>
        <begin position="486"/>
        <end position="498"/>
    </location>
</feature>
<feature type="compositionally biased region" description="Polar residues" evidence="1">
    <location>
        <begin position="201"/>
        <end position="216"/>
    </location>
</feature>
<organism evidence="2 3">
    <name type="scientific">Vanessa tameamea</name>
    <name type="common">Kamehameha butterfly</name>
    <dbReference type="NCBI Taxonomy" id="334116"/>
    <lineage>
        <taxon>Eukaryota</taxon>
        <taxon>Metazoa</taxon>
        <taxon>Ecdysozoa</taxon>
        <taxon>Arthropoda</taxon>
        <taxon>Hexapoda</taxon>
        <taxon>Insecta</taxon>
        <taxon>Pterygota</taxon>
        <taxon>Neoptera</taxon>
        <taxon>Endopterygota</taxon>
        <taxon>Lepidoptera</taxon>
        <taxon>Glossata</taxon>
        <taxon>Ditrysia</taxon>
        <taxon>Papilionoidea</taxon>
        <taxon>Nymphalidae</taxon>
        <taxon>Nymphalinae</taxon>
        <taxon>Vanessa</taxon>
    </lineage>
</organism>
<name>A0ABM4AVY4_VANTA</name>
<feature type="compositionally biased region" description="Basic and acidic residues" evidence="1">
    <location>
        <begin position="232"/>
        <end position="249"/>
    </location>
</feature>
<reference evidence="3" key="1">
    <citation type="submission" date="2025-08" db="UniProtKB">
        <authorList>
            <consortium name="RefSeq"/>
        </authorList>
    </citation>
    <scope>IDENTIFICATION</scope>
    <source>
        <tissue evidence="3">Whole body</tissue>
    </source>
</reference>
<keyword evidence="2" id="KW-1185">Reference proteome</keyword>
<dbReference type="RefSeq" id="XP_064075461.1">
    <property type="nucleotide sequence ID" value="XM_064219391.1"/>
</dbReference>
<feature type="compositionally biased region" description="Basic residues" evidence="1">
    <location>
        <begin position="971"/>
        <end position="983"/>
    </location>
</feature>
<feature type="compositionally biased region" description="Polar residues" evidence="1">
    <location>
        <begin position="1599"/>
        <end position="1608"/>
    </location>
</feature>
<accession>A0ABM4AVY4</accession>
<evidence type="ECO:0000256" key="1">
    <source>
        <dbReference type="SAM" id="MobiDB-lite"/>
    </source>
</evidence>
<sequence length="1695" mass="191394">MGIHMPQHFSVEGIEMERPWRLRASSRRRTIRPQAESPRRAPHVVRELLRCAERAAARARCPLAAARALSAPASFQPLARAMRLDLARVHGIWTRYYDQAVHKLMALINVGDCSERLDTLKRFTLQDWRVIDVSLLYDVRLRIVREQYFYNAVTLYPMILLFKLMIAAKEKIDQRNAAKLKSNESHTGCQKEKSGARTETEGSNTGNNKETNVTSSCRKDSDNNVSTSQAQHTRELSEDELSTHKEKLEKKARNEYETAEIWALVHSKYTNCGRSASAVLLQKRWYEIKQQTRALLCGATPVPLLLAMGKRFPFILTETLPSWKELVGTDQVFLDCDLESYKFELFNTDLEVPDIDENILFDEINDWSDDEVEIINENREVITVSDSDDEQINVTNRKPNIADLPSDNHIDREEASLEIDKITTRIEESDISIKTIESLDPTSAKVKIIFEDDSDYDVNEYLNCHEDIKNITLALNSDVHNIKAQYSQETEQNTSNNTRTKDKGAGPSSECEKSNIISNDKIETKTVKDEKLNYLLNTIPTDELNTASHKDNITIKTETIEKLDDTDTQSEAIVENNDTIIKNEKTVENNLLIDDISDSHVEDTGRVNDVTSLIVKESEEDEIESLDGSVKCEIDDDDSTFVDEKLLKLSQVVLTPLEEIDVWRKLSKFDTINCRRFSVRNFSKVINVTSKQLAKCRPYVPPHRASRNGISRQKNLELNQMPKSLKHKRRFLTKRLKLPRTYFSLEFWNERNVGLLESCKPVLVRLERVSRVVKKVELASIDEVRRINRTILTAQVAPITVGSNRTIVIDSTKLQAPISESQVQPTNISINNQESTDVTTKTPAYYVNLPSETEVKEMIKKIVRRGGLAKLPDPVIVLPAKNDIDFGNKQRRLDRDIREMSTRLLKQHESKGNKKKETKQSLFKKELKLDPNINCSQEWQRQKSQNLIYFNLRPKADETDQKEIQTQTNKNVKKKRKKPKKPKEKTEEIIKKEASVIQSENFNVIIKLKDETVSDVTNVTKDLENNFSTVTCVSSRKSSESDSEMGRLVINLDTTTDQDLKRKSLDTPPDTLCKITKVESKADIETETTSTIASDCVIDLCDDSNDKLEINALANVPRDGIKVHDQETQNNESVPQIKIKIVQNTIEINGDCDSKVPEDKNGEILTFLSKVAGRIQAKNKTAVSTPTPLTNNSTVYYVIKSVDKDQQSNEATDLKTPNAITETSCNRNTNIQPLNVNTDVPNDANVSIPANSSSLYYVVKIPDLQGGGTSVIPESLNPPMPIIQSVSSLNQIPQRNQKFTFPPNLRTYPQNLGDEIDINYETHMSSTSMPMRRNNSVPMPITSVTALPSQNDLKTESSNMPWPNTNHPATMVSQKIYPVTVTSGNSRSETAKEEIEGGIQVIPIWNVPETNFMPKVAPKLSTSTQANDLFSVMKQAKTSPLKRVYGASKKRAPINADKSLSDEVCIVKEEFPLDIVENGVGLPSSNAAPPDNSLKLSNVIKRTASDDESNFDYIVKLKPSKNNPINLGQSSCQDNAEPSMLTIIREKKRKTGCERVRAFRARQRALKALADRNKKIIIAKTSTERSRAFRARQKAKQSVDGSQSTNKTSTDESDNDAFNKPLQDKNILKSPSETSREYNACQTTLNINHNEVINKSSSESEDVKTEITDQETSSYLSDASNDVSVKDEPIFYGSE</sequence>
<feature type="region of interest" description="Disordered" evidence="1">
    <location>
        <begin position="959"/>
        <end position="987"/>
    </location>
</feature>
<feature type="region of interest" description="Disordered" evidence="1">
    <location>
        <begin position="486"/>
        <end position="513"/>
    </location>
</feature>
<dbReference type="GeneID" id="113395372"/>
<protein>
    <submittedName>
        <fullName evidence="3">Uncharacterized protein LOC113395372</fullName>
    </submittedName>
</protein>